<protein>
    <submittedName>
        <fullName evidence="1">Unnamed protein product</fullName>
    </submittedName>
</protein>
<sequence>MVKLTSTSPELAPLAPTTSIDRLLSPEQNPGHSEYFAINENEALDTSTEYQRARSRSRFASFTSFDSRPSFLLQHQISQTGLHSSQVLQPPLMTTSNPPKSKWRISAIVLWITACGFSDGAPGALLPFIEDFYKINYITVSLIWMAGSIGYITLALIAFRLEGILGKRRMMSYGALFQVVMYSLVSPGRSFVFVVAGFFIGGMGGAMGTSQHNIFLSRFDKASLYLGFYHGGYVIST</sequence>
<gene>
    <name evidence="1" type="ORF">Amon02_000398800</name>
</gene>
<dbReference type="EMBL" id="BSXS01002626">
    <property type="protein sequence ID" value="GME79515.1"/>
    <property type="molecule type" value="Genomic_DNA"/>
</dbReference>
<proteinExistence type="predicted"/>
<keyword evidence="2" id="KW-1185">Reference proteome</keyword>
<dbReference type="Proteomes" id="UP001165064">
    <property type="component" value="Unassembled WGS sequence"/>
</dbReference>
<evidence type="ECO:0000313" key="1">
    <source>
        <dbReference type="EMBL" id="GME79515.1"/>
    </source>
</evidence>
<reference evidence="1" key="1">
    <citation type="submission" date="2023-04" db="EMBL/GenBank/DDBJ databases">
        <title>Ambrosiozyma monospora NBRC 10751.</title>
        <authorList>
            <person name="Ichikawa N."/>
            <person name="Sato H."/>
            <person name="Tonouchi N."/>
        </authorList>
    </citation>
    <scope>NUCLEOTIDE SEQUENCE</scope>
    <source>
        <strain evidence="1">NBRC 10751</strain>
    </source>
</reference>
<comment type="caution">
    <text evidence="1">The sequence shown here is derived from an EMBL/GenBank/DDBJ whole genome shotgun (WGS) entry which is preliminary data.</text>
</comment>
<evidence type="ECO:0000313" key="2">
    <source>
        <dbReference type="Proteomes" id="UP001165064"/>
    </source>
</evidence>
<name>A0ACB5T2H3_AMBMO</name>
<accession>A0ACB5T2H3</accession>
<organism evidence="1 2">
    <name type="scientific">Ambrosiozyma monospora</name>
    <name type="common">Yeast</name>
    <name type="synonym">Endomycopsis monosporus</name>
    <dbReference type="NCBI Taxonomy" id="43982"/>
    <lineage>
        <taxon>Eukaryota</taxon>
        <taxon>Fungi</taxon>
        <taxon>Dikarya</taxon>
        <taxon>Ascomycota</taxon>
        <taxon>Saccharomycotina</taxon>
        <taxon>Pichiomycetes</taxon>
        <taxon>Pichiales</taxon>
        <taxon>Pichiaceae</taxon>
        <taxon>Ambrosiozyma</taxon>
    </lineage>
</organism>